<accession>A0A133ZHE7</accession>
<dbReference type="PATRIC" id="fig|467210.3.peg.2211"/>
<keyword evidence="3" id="KW-1185">Reference proteome</keyword>
<evidence type="ECO:0000256" key="1">
    <source>
        <dbReference type="SAM" id="Phobius"/>
    </source>
</evidence>
<protein>
    <submittedName>
        <fullName evidence="2">Uncharacterized protein</fullName>
    </submittedName>
</protein>
<dbReference type="EMBL" id="LSDA01000124">
    <property type="protein sequence ID" value="KXB54869.1"/>
    <property type="molecule type" value="Genomic_DNA"/>
</dbReference>
<dbReference type="Proteomes" id="UP000070394">
    <property type="component" value="Unassembled WGS sequence"/>
</dbReference>
<name>A0A133ZHE7_9FIRM</name>
<keyword evidence="1" id="KW-1133">Transmembrane helix</keyword>
<evidence type="ECO:0000313" key="3">
    <source>
        <dbReference type="Proteomes" id="UP000070394"/>
    </source>
</evidence>
<feature type="transmembrane region" description="Helical" evidence="1">
    <location>
        <begin position="6"/>
        <end position="31"/>
    </location>
</feature>
<keyword evidence="1" id="KW-0812">Transmembrane</keyword>
<gene>
    <name evidence="2" type="ORF">HMPREF1866_02233</name>
</gene>
<proteinExistence type="predicted"/>
<comment type="caution">
    <text evidence="2">The sequence shown here is derived from an EMBL/GenBank/DDBJ whole genome shotgun (WGS) entry which is preliminary data.</text>
</comment>
<dbReference type="AlphaFoldDB" id="A0A133ZHE7"/>
<reference evidence="3" key="1">
    <citation type="submission" date="2016-01" db="EMBL/GenBank/DDBJ databases">
        <authorList>
            <person name="Mitreva M."/>
            <person name="Pepin K.H."/>
            <person name="Mihindukulasuriya K.A."/>
            <person name="Fulton R."/>
            <person name="Fronick C."/>
            <person name="O'Laughlin M."/>
            <person name="Miner T."/>
            <person name="Herter B."/>
            <person name="Rosa B.A."/>
            <person name="Cordes M."/>
            <person name="Tomlinson C."/>
            <person name="Wollam A."/>
            <person name="Palsikar V.B."/>
            <person name="Mardis E.R."/>
            <person name="Wilson R.K."/>
        </authorList>
    </citation>
    <scope>NUCLEOTIDE SEQUENCE [LARGE SCALE GENOMIC DNA]</scope>
    <source>
        <strain evidence="3">DNF00896</strain>
    </source>
</reference>
<organism evidence="2 3">
    <name type="scientific">Lachnoanaerobaculum saburreum</name>
    <dbReference type="NCBI Taxonomy" id="467210"/>
    <lineage>
        <taxon>Bacteria</taxon>
        <taxon>Bacillati</taxon>
        <taxon>Bacillota</taxon>
        <taxon>Clostridia</taxon>
        <taxon>Lachnospirales</taxon>
        <taxon>Lachnospiraceae</taxon>
        <taxon>Lachnoanaerobaculum</taxon>
    </lineage>
</organism>
<sequence length="56" mass="6444">MKGLDIFLIFGVIFIMMAIILGIASIIFFCVKGKKLRDNLKEEYGEPSKYNLKIME</sequence>
<evidence type="ECO:0000313" key="2">
    <source>
        <dbReference type="EMBL" id="KXB54869.1"/>
    </source>
</evidence>
<dbReference type="STRING" id="467210.HMPREF1866_02233"/>
<keyword evidence="1" id="KW-0472">Membrane</keyword>